<dbReference type="Proteomes" id="UP001454036">
    <property type="component" value="Unassembled WGS sequence"/>
</dbReference>
<organism evidence="1 2">
    <name type="scientific">Lithospermum erythrorhizon</name>
    <name type="common">Purple gromwell</name>
    <name type="synonym">Lithospermum officinale var. erythrorhizon</name>
    <dbReference type="NCBI Taxonomy" id="34254"/>
    <lineage>
        <taxon>Eukaryota</taxon>
        <taxon>Viridiplantae</taxon>
        <taxon>Streptophyta</taxon>
        <taxon>Embryophyta</taxon>
        <taxon>Tracheophyta</taxon>
        <taxon>Spermatophyta</taxon>
        <taxon>Magnoliopsida</taxon>
        <taxon>eudicotyledons</taxon>
        <taxon>Gunneridae</taxon>
        <taxon>Pentapetalae</taxon>
        <taxon>asterids</taxon>
        <taxon>lamiids</taxon>
        <taxon>Boraginales</taxon>
        <taxon>Boraginaceae</taxon>
        <taxon>Boraginoideae</taxon>
        <taxon>Lithospermeae</taxon>
        <taxon>Lithospermum</taxon>
    </lineage>
</organism>
<name>A0AAV3Q571_LITER</name>
<dbReference type="EMBL" id="BAABME010019615">
    <property type="protein sequence ID" value="GAA0157790.1"/>
    <property type="molecule type" value="Genomic_DNA"/>
</dbReference>
<evidence type="ECO:0000313" key="1">
    <source>
        <dbReference type="EMBL" id="GAA0157790.1"/>
    </source>
</evidence>
<reference evidence="1 2" key="1">
    <citation type="submission" date="2024-01" db="EMBL/GenBank/DDBJ databases">
        <title>The complete chloroplast genome sequence of Lithospermum erythrorhizon: insights into the phylogenetic relationship among Boraginaceae species and the maternal lineages of purple gromwells.</title>
        <authorList>
            <person name="Okada T."/>
            <person name="Watanabe K."/>
        </authorList>
    </citation>
    <scope>NUCLEOTIDE SEQUENCE [LARGE SCALE GENOMIC DNA]</scope>
</reference>
<evidence type="ECO:0000313" key="2">
    <source>
        <dbReference type="Proteomes" id="UP001454036"/>
    </source>
</evidence>
<proteinExistence type="predicted"/>
<keyword evidence="2" id="KW-1185">Reference proteome</keyword>
<comment type="caution">
    <text evidence="1">The sequence shown here is derived from an EMBL/GenBank/DDBJ whole genome shotgun (WGS) entry which is preliminary data.</text>
</comment>
<dbReference type="AlphaFoldDB" id="A0AAV3Q571"/>
<gene>
    <name evidence="1" type="ORF">LIER_38520</name>
</gene>
<protein>
    <submittedName>
        <fullName evidence="1">Uncharacterized protein</fullName>
    </submittedName>
</protein>
<accession>A0AAV3Q571</accession>
<sequence length="117" mass="13744">MASVPSSPEYTPSVRHVVIDDPKWIALCGFLRGKSVSHFRAMAESSFDRLEADLRHDPEFHVMRAAFKNFFYWIDFMDLFAREMRRKQPRHSALLQDAHFSALFQALRNRGWLTQVT</sequence>